<dbReference type="PATRIC" id="fig|1141662.3.peg.1136"/>
<dbReference type="AlphaFoldDB" id="K8X3A6"/>
<proteinExistence type="predicted"/>
<organism evidence="1 2">
    <name type="scientific">Providencia burhodogranariea DSM 19968</name>
    <dbReference type="NCBI Taxonomy" id="1141662"/>
    <lineage>
        <taxon>Bacteria</taxon>
        <taxon>Pseudomonadati</taxon>
        <taxon>Pseudomonadota</taxon>
        <taxon>Gammaproteobacteria</taxon>
        <taxon>Enterobacterales</taxon>
        <taxon>Morganellaceae</taxon>
        <taxon>Providencia</taxon>
    </lineage>
</organism>
<evidence type="ECO:0008006" key="3">
    <source>
        <dbReference type="Google" id="ProtNLM"/>
    </source>
</evidence>
<sequence length="203" mass="23444">MPYVIPDTDADFNTKLKVPEKNIDYTKVFLESGVKDFTLPGYITPHGYRLVKSSKSDQYRLVAEGDEPETAYLVELCFRTDIVYGKKTCTQIKVWRTISAKHRDAVKELPRTFFANLLNDHSIVVSDEEQTGDGKRFWEGMIDWAMSAGYYVYVSDGTLEERPLTTVNTMSDFYNTWDKFCWGNDRDVHTHRLAVISKIKLSQ</sequence>
<dbReference type="eggNOG" id="ENOG5033TWF">
    <property type="taxonomic scope" value="Bacteria"/>
</dbReference>
<dbReference type="HOGENOM" id="CLU_1309156_0_0_6"/>
<dbReference type="Proteomes" id="UP000009336">
    <property type="component" value="Unassembled WGS sequence"/>
</dbReference>
<gene>
    <name evidence="1" type="ORF">OOA_05596</name>
</gene>
<evidence type="ECO:0000313" key="2">
    <source>
        <dbReference type="Proteomes" id="UP000009336"/>
    </source>
</evidence>
<comment type="caution">
    <text evidence="1">The sequence shown here is derived from an EMBL/GenBank/DDBJ whole genome shotgun (WGS) entry which is preliminary data.</text>
</comment>
<protein>
    <recommendedName>
        <fullName evidence="3">Phage protein</fullName>
    </recommendedName>
</protein>
<dbReference type="EMBL" id="AKKL01000016">
    <property type="protein sequence ID" value="EKT62925.1"/>
    <property type="molecule type" value="Genomic_DNA"/>
</dbReference>
<keyword evidence="2" id="KW-1185">Reference proteome</keyword>
<name>K8X3A6_9GAMM</name>
<accession>K8X3A6</accession>
<evidence type="ECO:0000313" key="1">
    <source>
        <dbReference type="EMBL" id="EKT62925.1"/>
    </source>
</evidence>
<reference evidence="1 2" key="1">
    <citation type="journal article" date="2012" name="BMC Genomics">
        <title>Comparative genomics of bacteria in the genus Providencia isolated from wild Drosophila melanogaster.</title>
        <authorList>
            <person name="Galac M.R."/>
            <person name="Lazzaro B.P."/>
        </authorList>
    </citation>
    <scope>NUCLEOTIDE SEQUENCE [LARGE SCALE GENOMIC DNA]</scope>
    <source>
        <strain evidence="1 2">DSM 19968</strain>
    </source>
</reference>